<evidence type="ECO:0000313" key="2">
    <source>
        <dbReference type="EMBL" id="SFL46719.1"/>
    </source>
</evidence>
<reference evidence="2 3" key="1">
    <citation type="submission" date="2016-10" db="EMBL/GenBank/DDBJ databases">
        <authorList>
            <person name="de Groot N.N."/>
        </authorList>
    </citation>
    <scope>NUCLEOTIDE SEQUENCE [LARGE SCALE GENOMIC DNA]</scope>
    <source>
        <strain evidence="2 3">ATCC 51327</strain>
    </source>
</reference>
<evidence type="ECO:0008006" key="4">
    <source>
        <dbReference type="Google" id="ProtNLM"/>
    </source>
</evidence>
<evidence type="ECO:0000256" key="1">
    <source>
        <dbReference type="SAM" id="SignalP"/>
    </source>
</evidence>
<gene>
    <name evidence="2" type="ORF">SAMN02983006_01227</name>
</gene>
<protein>
    <recommendedName>
        <fullName evidence="4">FMN-binding domain-containing protein</fullName>
    </recommendedName>
</protein>
<dbReference type="AlphaFoldDB" id="A0A1I4HX31"/>
<evidence type="ECO:0000313" key="3">
    <source>
        <dbReference type="Proteomes" id="UP000199006"/>
    </source>
</evidence>
<accession>A0A1I4HX31</accession>
<dbReference type="OrthoDB" id="2112686at2"/>
<proteinExistence type="predicted"/>
<sequence length="182" mass="20471">MKKILVLTLVSFLIMGFASSVMAENSSLEIIGDGQNATTFSTERNAGDYVEALMALTEADSAGDIIYPDDNEFRYLFVPLKKDGDIIAYGTWVNTVVYQHPEDIIVAVKPDGSILKWQPLDSNDHHPEMKDEEYLSRFYGMTLDTPFNPETDVISGSTISTNNFFFEMRNVLLVYNKYIAAE</sequence>
<dbReference type="EMBL" id="FOTI01000013">
    <property type="protein sequence ID" value="SFL46719.1"/>
    <property type="molecule type" value="Genomic_DNA"/>
</dbReference>
<name>A0A1I4HX31_9FIRM</name>
<dbReference type="Proteomes" id="UP000199006">
    <property type="component" value="Unassembled WGS sequence"/>
</dbReference>
<feature type="signal peptide" evidence="1">
    <location>
        <begin position="1"/>
        <end position="23"/>
    </location>
</feature>
<organism evidence="2 3">
    <name type="scientific">Halanaerobium salsuginis</name>
    <dbReference type="NCBI Taxonomy" id="29563"/>
    <lineage>
        <taxon>Bacteria</taxon>
        <taxon>Bacillati</taxon>
        <taxon>Bacillota</taxon>
        <taxon>Clostridia</taxon>
        <taxon>Halanaerobiales</taxon>
        <taxon>Halanaerobiaceae</taxon>
        <taxon>Halanaerobium</taxon>
    </lineage>
</organism>
<keyword evidence="1" id="KW-0732">Signal</keyword>
<feature type="chain" id="PRO_5011555619" description="FMN-binding domain-containing protein" evidence="1">
    <location>
        <begin position="24"/>
        <end position="182"/>
    </location>
</feature>
<keyword evidence="3" id="KW-1185">Reference proteome</keyword>
<dbReference type="RefSeq" id="WP_089861058.1">
    <property type="nucleotide sequence ID" value="NZ_FOTI01000013.1"/>
</dbReference>